<dbReference type="AlphaFoldDB" id="U2Y4A0"/>
<gene>
    <name evidence="1" type="ORF">GBL_2306</name>
</gene>
<proteinExistence type="predicted"/>
<organism evidence="1 2">
    <name type="scientific">Geobacillus kaustophilus GBlys</name>
    <dbReference type="NCBI Taxonomy" id="1337888"/>
    <lineage>
        <taxon>Bacteria</taxon>
        <taxon>Bacillati</taxon>
        <taxon>Bacillota</taxon>
        <taxon>Bacilli</taxon>
        <taxon>Bacillales</taxon>
        <taxon>Anoxybacillaceae</taxon>
        <taxon>Geobacillus</taxon>
        <taxon>Geobacillus thermoleovorans group</taxon>
    </lineage>
</organism>
<dbReference type="Proteomes" id="UP000016424">
    <property type="component" value="Unassembled WGS sequence"/>
</dbReference>
<comment type="caution">
    <text evidence="1">The sequence shown here is derived from an EMBL/GenBank/DDBJ whole genome shotgun (WGS) entry which is preliminary data.</text>
</comment>
<accession>U2Y4A0</accession>
<sequence>MTCRDVTLCSRDAAGRSCLSPTASGCGQTVAADLFLAAGGE</sequence>
<evidence type="ECO:0000313" key="2">
    <source>
        <dbReference type="Proteomes" id="UP000016424"/>
    </source>
</evidence>
<reference evidence="2" key="1">
    <citation type="journal article" date="2013" name="Genome">
        <title>Draft Genome Sequence of Geobacillus kaustophilus GBlys, a Lysogenic Strain with Bacteriophage phiOH2.</title>
        <authorList>
            <person name="Doi K."/>
            <person name="Mori K."/>
            <person name="Martono H."/>
            <person name="Nagayoshi Y."/>
            <person name="Fujino Y."/>
            <person name="Tashiro K."/>
            <person name="Kuhara S."/>
            <person name="Ohshima T."/>
        </authorList>
    </citation>
    <scope>NUCLEOTIDE SEQUENCE [LARGE SCALE GENOMIC DNA]</scope>
    <source>
        <strain evidence="2">GBlys</strain>
    </source>
</reference>
<dbReference type="EMBL" id="BASG01000023">
    <property type="protein sequence ID" value="GAD14089.1"/>
    <property type="molecule type" value="Genomic_DNA"/>
</dbReference>
<name>U2Y4A0_GEOKU</name>
<evidence type="ECO:0000313" key="1">
    <source>
        <dbReference type="EMBL" id="GAD14089.1"/>
    </source>
</evidence>
<protein>
    <submittedName>
        <fullName evidence="1">Uncharacterized protein</fullName>
    </submittedName>
</protein>